<gene>
    <name evidence="7" type="ORF">NF348_07845</name>
</gene>
<dbReference type="AlphaFoldDB" id="A0A9Q4ANW3"/>
<evidence type="ECO:0000313" key="7">
    <source>
        <dbReference type="EMBL" id="MCP8887012.1"/>
    </source>
</evidence>
<evidence type="ECO:0000256" key="5">
    <source>
        <dbReference type="ARBA" id="ARBA00023033"/>
    </source>
</evidence>
<dbReference type="PANTHER" id="PTHR13789">
    <property type="entry name" value="MONOOXYGENASE"/>
    <property type="match status" value="1"/>
</dbReference>
<keyword evidence="8" id="KW-1185">Reference proteome</keyword>
<dbReference type="PANTHER" id="PTHR13789:SF318">
    <property type="entry name" value="GERANYLGERANYL DIPHOSPHATE REDUCTASE"/>
    <property type="match status" value="1"/>
</dbReference>
<comment type="caution">
    <text evidence="7">The sequence shown here is derived from an EMBL/GenBank/DDBJ whole genome shotgun (WGS) entry which is preliminary data.</text>
</comment>
<dbReference type="InterPro" id="IPR036188">
    <property type="entry name" value="FAD/NAD-bd_sf"/>
</dbReference>
<evidence type="ECO:0000256" key="1">
    <source>
        <dbReference type="ARBA" id="ARBA00001974"/>
    </source>
</evidence>
<keyword evidence="5 7" id="KW-0503">Monooxygenase</keyword>
<comment type="cofactor">
    <cofactor evidence="1">
        <name>FAD</name>
        <dbReference type="ChEBI" id="CHEBI:57692"/>
    </cofactor>
</comment>
<evidence type="ECO:0000256" key="4">
    <source>
        <dbReference type="ARBA" id="ARBA00023002"/>
    </source>
</evidence>
<dbReference type="Pfam" id="PF01494">
    <property type="entry name" value="FAD_binding_3"/>
    <property type="match status" value="2"/>
</dbReference>
<reference evidence="7" key="1">
    <citation type="submission" date="2022-06" db="EMBL/GenBank/DDBJ databases">
        <title>Devosia sp. XJ19-45 genome assembly.</title>
        <authorList>
            <person name="Li B."/>
            <person name="Cai M."/>
            <person name="Nie G."/>
            <person name="Li W."/>
        </authorList>
    </citation>
    <scope>NUCLEOTIDE SEQUENCE</scope>
    <source>
        <strain evidence="7">XJ19-45</strain>
    </source>
</reference>
<name>A0A9Q4ANW3_9HYPH</name>
<evidence type="ECO:0000259" key="6">
    <source>
        <dbReference type="Pfam" id="PF01494"/>
    </source>
</evidence>
<dbReference type="InterPro" id="IPR002938">
    <property type="entry name" value="FAD-bd"/>
</dbReference>
<organism evidence="7 8">
    <name type="scientific">Devosia ureilytica</name>
    <dbReference type="NCBI Taxonomy" id="2952754"/>
    <lineage>
        <taxon>Bacteria</taxon>
        <taxon>Pseudomonadati</taxon>
        <taxon>Pseudomonadota</taxon>
        <taxon>Alphaproteobacteria</taxon>
        <taxon>Hyphomicrobiales</taxon>
        <taxon>Devosiaceae</taxon>
        <taxon>Devosia</taxon>
    </lineage>
</organism>
<dbReference type="RefSeq" id="WP_254674098.1">
    <property type="nucleotide sequence ID" value="NZ_JAMWDU010000003.1"/>
</dbReference>
<evidence type="ECO:0000313" key="8">
    <source>
        <dbReference type="Proteomes" id="UP001060275"/>
    </source>
</evidence>
<dbReference type="EMBL" id="JAMWDU010000003">
    <property type="protein sequence ID" value="MCP8887012.1"/>
    <property type="molecule type" value="Genomic_DNA"/>
</dbReference>
<dbReference type="GO" id="GO:0071949">
    <property type="term" value="F:FAD binding"/>
    <property type="evidence" value="ECO:0007669"/>
    <property type="project" value="InterPro"/>
</dbReference>
<accession>A0A9Q4ANW3</accession>
<evidence type="ECO:0000256" key="3">
    <source>
        <dbReference type="ARBA" id="ARBA00022827"/>
    </source>
</evidence>
<dbReference type="InterPro" id="IPR050493">
    <property type="entry name" value="FAD-dep_Monooxygenase_BioMet"/>
</dbReference>
<dbReference type="SUPFAM" id="SSF51905">
    <property type="entry name" value="FAD/NAD(P)-binding domain"/>
    <property type="match status" value="1"/>
</dbReference>
<dbReference type="GO" id="GO:0004497">
    <property type="term" value="F:monooxygenase activity"/>
    <property type="evidence" value="ECO:0007669"/>
    <property type="project" value="UniProtKB-KW"/>
</dbReference>
<protein>
    <submittedName>
        <fullName evidence="7">FAD-dependent monooxygenase</fullName>
    </submittedName>
</protein>
<dbReference type="Gene3D" id="3.50.50.60">
    <property type="entry name" value="FAD/NAD(P)-binding domain"/>
    <property type="match status" value="1"/>
</dbReference>
<evidence type="ECO:0000256" key="2">
    <source>
        <dbReference type="ARBA" id="ARBA00022630"/>
    </source>
</evidence>
<keyword evidence="3" id="KW-0274">FAD</keyword>
<keyword evidence="2" id="KW-0285">Flavoprotein</keyword>
<feature type="domain" description="FAD-binding" evidence="6">
    <location>
        <begin position="266"/>
        <end position="342"/>
    </location>
</feature>
<dbReference type="PRINTS" id="PR00420">
    <property type="entry name" value="RNGMNOXGNASE"/>
</dbReference>
<dbReference type="Proteomes" id="UP001060275">
    <property type="component" value="Unassembled WGS sequence"/>
</dbReference>
<sequence length="394" mass="42609">MPATGRTYVIAGAGIAGMTLALALAKFGATVVVLERNPTVQEFGAGLQISPNARHVLNRLGLSDALDRVSLEPQALDIYPQGAQKPLLSMELGAIMSERFGAPYAVMHRADLADLLYKACRRFANIDLLFGVRGWDVASHARGVTVAIDEANGQSRTTRANAFIGADGVHSQTRQVLLDGPRAEFRNRIAWRALVTFDQLSGQIAADRVSVFFGQGFHLVCYPLPHRGQVNLALFMPGKTPEASAQPRPRRPGPRVGAILAAAGEGWTAWPMYTVDTALWHRGNVGIIGDAAHAMVPFQAQGAAMGIEDAATLAPLLVGTESAETAFSSYAKLRQPRTRRVAALSAENGRIFHMPWPLSMARDLVMRQQGPRAHLKRLAWIYSHDVGEGPEARD</sequence>
<feature type="domain" description="FAD-binding" evidence="6">
    <location>
        <begin position="9"/>
        <end position="177"/>
    </location>
</feature>
<keyword evidence="4" id="KW-0560">Oxidoreductase</keyword>
<proteinExistence type="predicted"/>